<dbReference type="Proteomes" id="UP000886101">
    <property type="component" value="Unassembled WGS sequence"/>
</dbReference>
<sequence>GEEKIILGGDVIVGIGKRPVRRVLYIVQELTRHRPGDKITLKILRQGKRLTISLTLGRLNPINFSAP</sequence>
<feature type="domain" description="PDZ" evidence="1">
    <location>
        <begin position="6"/>
        <end position="56"/>
    </location>
</feature>
<evidence type="ECO:0000259" key="1">
    <source>
        <dbReference type="Pfam" id="PF13180"/>
    </source>
</evidence>
<dbReference type="InterPro" id="IPR001478">
    <property type="entry name" value="PDZ"/>
</dbReference>
<gene>
    <name evidence="2" type="ORF">ENJ96_07565</name>
</gene>
<organism evidence="2">
    <name type="scientific">Thermodesulfatator atlanticus</name>
    <dbReference type="NCBI Taxonomy" id="501497"/>
    <lineage>
        <taxon>Bacteria</taxon>
        <taxon>Pseudomonadati</taxon>
        <taxon>Thermodesulfobacteriota</taxon>
        <taxon>Thermodesulfobacteria</taxon>
        <taxon>Thermodesulfobacteriales</taxon>
        <taxon>Thermodesulfatatoraceae</taxon>
        <taxon>Thermodesulfatator</taxon>
    </lineage>
</organism>
<evidence type="ECO:0000313" key="2">
    <source>
        <dbReference type="EMBL" id="HHI97697.1"/>
    </source>
</evidence>
<comment type="caution">
    <text evidence="2">The sequence shown here is derived from an EMBL/GenBank/DDBJ whole genome shotgun (WGS) entry which is preliminary data.</text>
</comment>
<dbReference type="InterPro" id="IPR036034">
    <property type="entry name" value="PDZ_sf"/>
</dbReference>
<proteinExistence type="predicted"/>
<dbReference type="AlphaFoldDB" id="A0A7V5U308"/>
<dbReference type="Gene3D" id="2.30.42.10">
    <property type="match status" value="1"/>
</dbReference>
<dbReference type="SUPFAM" id="SSF50156">
    <property type="entry name" value="PDZ domain-like"/>
    <property type="match status" value="1"/>
</dbReference>
<reference evidence="2" key="1">
    <citation type="journal article" date="2020" name="mSystems">
        <title>Genome- and Community-Level Interaction Insights into Carbon Utilization and Element Cycling Functions of Hydrothermarchaeota in Hydrothermal Sediment.</title>
        <authorList>
            <person name="Zhou Z."/>
            <person name="Liu Y."/>
            <person name="Xu W."/>
            <person name="Pan J."/>
            <person name="Luo Z.H."/>
            <person name="Li M."/>
        </authorList>
    </citation>
    <scope>NUCLEOTIDE SEQUENCE [LARGE SCALE GENOMIC DNA]</scope>
    <source>
        <strain evidence="2">HyVt-533</strain>
    </source>
</reference>
<dbReference type="Pfam" id="PF13180">
    <property type="entry name" value="PDZ_2"/>
    <property type="match status" value="1"/>
</dbReference>
<feature type="non-terminal residue" evidence="2">
    <location>
        <position position="1"/>
    </location>
</feature>
<dbReference type="EMBL" id="DROK01000225">
    <property type="protein sequence ID" value="HHI97697.1"/>
    <property type="molecule type" value="Genomic_DNA"/>
</dbReference>
<name>A0A7V5U308_9BACT</name>
<protein>
    <submittedName>
        <fullName evidence="2">PDZ domain-containing protein</fullName>
    </submittedName>
</protein>
<accession>A0A7V5U308</accession>